<dbReference type="Proteomes" id="UP000195221">
    <property type="component" value="Unassembled WGS sequence"/>
</dbReference>
<gene>
    <name evidence="2" type="ORF">PAMC26510_36900</name>
    <name evidence="3" type="ORF">PAMC26577_12405</name>
</gene>
<dbReference type="AlphaFoldDB" id="A0A242M3P3"/>
<reference evidence="2 4" key="1">
    <citation type="submission" date="2017-03" db="EMBL/GenBank/DDBJ databases">
        <title>Genome analysis of strain PAMC 26510.</title>
        <authorList>
            <person name="Oh H.-M."/>
            <person name="Yang J.-A."/>
        </authorList>
    </citation>
    <scope>NUCLEOTIDE SEQUENCE [LARGE SCALE GENOMIC DNA]</scope>
    <source>
        <strain evidence="2 4">PAMC 26510</strain>
    </source>
</reference>
<dbReference type="EMBL" id="NBTY01000212">
    <property type="protein sequence ID" value="OTP65814.1"/>
    <property type="molecule type" value="Genomic_DNA"/>
</dbReference>
<evidence type="ECO:0000313" key="3">
    <source>
        <dbReference type="EMBL" id="OTP75763.1"/>
    </source>
</evidence>
<organism evidence="2 4">
    <name type="scientific">Caballeronia sordidicola</name>
    <name type="common">Burkholderia sordidicola</name>
    <dbReference type="NCBI Taxonomy" id="196367"/>
    <lineage>
        <taxon>Bacteria</taxon>
        <taxon>Pseudomonadati</taxon>
        <taxon>Pseudomonadota</taxon>
        <taxon>Betaproteobacteria</taxon>
        <taxon>Burkholderiales</taxon>
        <taxon>Burkholderiaceae</taxon>
        <taxon>Caballeronia</taxon>
    </lineage>
</organism>
<name>A0A242M3P3_CABSO</name>
<proteinExistence type="predicted"/>
<evidence type="ECO:0000313" key="5">
    <source>
        <dbReference type="Proteomes" id="UP000195221"/>
    </source>
</evidence>
<keyword evidence="1" id="KW-1133">Transmembrane helix</keyword>
<reference evidence="3 5" key="2">
    <citation type="submission" date="2017-03" db="EMBL/GenBank/DDBJ databases">
        <title>Genome analysis of strain PAMC 26577.</title>
        <authorList>
            <person name="Oh H.-M."/>
            <person name="Yang J.-A."/>
        </authorList>
    </citation>
    <scope>NUCLEOTIDE SEQUENCE [LARGE SCALE GENOMIC DNA]</scope>
    <source>
        <strain evidence="3 5">PAMC 26577</strain>
    </source>
</reference>
<accession>A0A242M3P3</accession>
<evidence type="ECO:0000313" key="4">
    <source>
        <dbReference type="Proteomes" id="UP000194546"/>
    </source>
</evidence>
<evidence type="ECO:0000256" key="1">
    <source>
        <dbReference type="SAM" id="Phobius"/>
    </source>
</evidence>
<feature type="transmembrane region" description="Helical" evidence="1">
    <location>
        <begin position="20"/>
        <end position="40"/>
    </location>
</feature>
<evidence type="ECO:0000313" key="2">
    <source>
        <dbReference type="EMBL" id="OTP65814.1"/>
    </source>
</evidence>
<dbReference type="Proteomes" id="UP000194546">
    <property type="component" value="Unassembled WGS sequence"/>
</dbReference>
<keyword evidence="1" id="KW-0812">Transmembrane</keyword>
<sequence>MNQLNPIDQLIDGALSMLRWLIALLFLANLLMFVVVQGVFGPLPSAGGREPQHLDRQIHPELVRTRPISPEEAADQAVVGGPAPAAAVQAAPLSQ</sequence>
<protein>
    <submittedName>
        <fullName evidence="2">Uncharacterized protein</fullName>
    </submittedName>
</protein>
<keyword evidence="1" id="KW-0472">Membrane</keyword>
<dbReference type="EMBL" id="NBTZ01000046">
    <property type="protein sequence ID" value="OTP75763.1"/>
    <property type="molecule type" value="Genomic_DNA"/>
</dbReference>
<comment type="caution">
    <text evidence="2">The sequence shown here is derived from an EMBL/GenBank/DDBJ whole genome shotgun (WGS) entry which is preliminary data.</text>
</comment>